<evidence type="ECO:0000313" key="9">
    <source>
        <dbReference type="Proteomes" id="UP000718793"/>
    </source>
</evidence>
<dbReference type="Pfam" id="PF01541">
    <property type="entry name" value="GIY-YIG"/>
    <property type="match status" value="1"/>
</dbReference>
<dbReference type="InterPro" id="IPR047296">
    <property type="entry name" value="GIY-YIG_UvrC_Cho"/>
</dbReference>
<evidence type="ECO:0000256" key="4">
    <source>
        <dbReference type="ARBA" id="ARBA00022881"/>
    </source>
</evidence>
<gene>
    <name evidence="8" type="primary">uvrC</name>
    <name evidence="8" type="ORF">KQ875_00860</name>
</gene>
<dbReference type="RefSeq" id="WP_216488477.1">
    <property type="nucleotide sequence ID" value="NZ_JAHMHH010000001.1"/>
</dbReference>
<evidence type="ECO:0000313" key="8">
    <source>
        <dbReference type="EMBL" id="MBU4692148.1"/>
    </source>
</evidence>
<dbReference type="InterPro" id="IPR000305">
    <property type="entry name" value="GIY-YIG_endonuc"/>
</dbReference>
<evidence type="ECO:0000256" key="5">
    <source>
        <dbReference type="ARBA" id="ARBA00023204"/>
    </source>
</evidence>
<dbReference type="PROSITE" id="PS50165">
    <property type="entry name" value="UVRC"/>
    <property type="match status" value="1"/>
</dbReference>
<dbReference type="InterPro" id="IPR001162">
    <property type="entry name" value="UvrC_RNase_H_dom"/>
</dbReference>
<name>A0ABS6DPE5_9MOLU</name>
<dbReference type="InterPro" id="IPR004791">
    <property type="entry name" value="UvrC"/>
</dbReference>
<evidence type="ECO:0000259" key="7">
    <source>
        <dbReference type="PROSITE" id="PS50165"/>
    </source>
</evidence>
<dbReference type="PANTHER" id="PTHR30562">
    <property type="entry name" value="UVRC/OXIDOREDUCTASE"/>
    <property type="match status" value="1"/>
</dbReference>
<dbReference type="InterPro" id="IPR050066">
    <property type="entry name" value="UvrABC_protein_C"/>
</dbReference>
<dbReference type="NCBIfam" id="TIGR00194">
    <property type="entry name" value="uvrC"/>
    <property type="match status" value="1"/>
</dbReference>
<sequence length="565" mass="66495">MTIEDLDVVPNKTGVYFWLNKWNEIIYIGKAKNLQKRMKQYFLGSINSYKTTKLVEEIASFEFNIFANEKEALIFEQLSIQKHKPRYNILLLDDNKYPYLKIKILDKKLLIQRAFYYKKEPNAIYYGPLPLGYGVTDLKKYFESKYLYKNGLKIEHFSQEYLKQTFLEIKEILHFKDKKFLLELENNMQIAAKNFLFEQANIYKKMIELVSKMQENQVVELQNYENFDAFFFRKKDAYIVLSVANYRYGTLLNTSTTAIHEIFNFEETINSFLNAYYLKNEIPETVLFVHDMKQFELDITQKTKLKYPEKGIFNKILLNLEQNTINKIDIEINKLNILESKTIINIEKLAKILELNSLRDIVIIDNSHLQNTNPVSAILKIIDGKLYKSERRFFNLEINESRKADVEYMKQGISKFIKLNPDNIPNLIIVDGAFSQINEIKKVLNKHNWNSKVIGLVKNDKHKTDHIVTDLNKIIKITDVDLFNFLANIQIEVDKFAKQKHSKKSNSSSFQGFLTQIKGIGNKTEEKLLSFFGSYNNIYNASFEQLTKVVSNEIAQKIKKYLENH</sequence>
<evidence type="ECO:0000259" key="6">
    <source>
        <dbReference type="PROSITE" id="PS50164"/>
    </source>
</evidence>
<evidence type="ECO:0000256" key="3">
    <source>
        <dbReference type="ARBA" id="ARBA00022769"/>
    </source>
</evidence>
<accession>A0ABS6DPE5</accession>
<dbReference type="Pfam" id="PF08459">
    <property type="entry name" value="UvrC_RNaseH_dom"/>
    <property type="match status" value="1"/>
</dbReference>
<reference evidence="8" key="1">
    <citation type="submission" date="2021-06" db="EMBL/GenBank/DDBJ databases">
        <title>Novel Mycoplasma species detected in California sea lions (Zalophus californianus) from the USA.</title>
        <authorList>
            <person name="Volokhov D.V."/>
            <person name="Furtak V.A."/>
            <person name="Zagorodnyaya T.A."/>
        </authorList>
    </citation>
    <scope>NUCLEOTIDE SEQUENCE [LARGE SCALE GENOMIC DNA]</scope>
    <source>
        <strain evidence="8">CSL 5346</strain>
    </source>
</reference>
<dbReference type="PROSITE" id="PS50164">
    <property type="entry name" value="GIY_YIG"/>
    <property type="match status" value="1"/>
</dbReference>
<evidence type="ECO:0000256" key="2">
    <source>
        <dbReference type="ARBA" id="ARBA00022763"/>
    </source>
</evidence>
<dbReference type="CDD" id="cd10434">
    <property type="entry name" value="GIY-YIG_UvrC_Cho"/>
    <property type="match status" value="1"/>
</dbReference>
<dbReference type="Proteomes" id="UP000718793">
    <property type="component" value="Unassembled WGS sequence"/>
</dbReference>
<feature type="domain" description="GIY-YIG" evidence="6">
    <location>
        <begin position="11"/>
        <end position="89"/>
    </location>
</feature>
<dbReference type="SMART" id="SM00465">
    <property type="entry name" value="GIYc"/>
    <property type="match status" value="1"/>
</dbReference>
<proteinExistence type="predicted"/>
<dbReference type="EMBL" id="JAHMHH010000001">
    <property type="protein sequence ID" value="MBU4692148.1"/>
    <property type="molecule type" value="Genomic_DNA"/>
</dbReference>
<keyword evidence="3" id="KW-0228">DNA excision</keyword>
<dbReference type="Pfam" id="PF14520">
    <property type="entry name" value="HHH_5"/>
    <property type="match status" value="1"/>
</dbReference>
<keyword evidence="4" id="KW-0267">Excision nuclease</keyword>
<evidence type="ECO:0000256" key="1">
    <source>
        <dbReference type="ARBA" id="ARBA00022490"/>
    </source>
</evidence>
<keyword evidence="1" id="KW-0963">Cytoplasm</keyword>
<protein>
    <submittedName>
        <fullName evidence="8">Excinuclease ABC subunit UvrC</fullName>
    </submittedName>
</protein>
<keyword evidence="5" id="KW-0234">DNA repair</keyword>
<organism evidence="8 9">
    <name type="scientific">Mycoplasma zalophi</name>
    <dbReference type="NCBI Taxonomy" id="191287"/>
    <lineage>
        <taxon>Bacteria</taxon>
        <taxon>Bacillati</taxon>
        <taxon>Mycoplasmatota</taxon>
        <taxon>Mollicutes</taxon>
        <taxon>Mycoplasmataceae</taxon>
        <taxon>Mycoplasma</taxon>
    </lineage>
</organism>
<dbReference type="PANTHER" id="PTHR30562:SF1">
    <property type="entry name" value="UVRABC SYSTEM PROTEIN C"/>
    <property type="match status" value="1"/>
</dbReference>
<feature type="domain" description="UvrC family homology region profile" evidence="7">
    <location>
        <begin position="241"/>
        <end position="444"/>
    </location>
</feature>
<comment type="caution">
    <text evidence="8">The sequence shown here is derived from an EMBL/GenBank/DDBJ whole genome shotgun (WGS) entry which is preliminary data.</text>
</comment>
<keyword evidence="9" id="KW-1185">Reference proteome</keyword>
<keyword evidence="2" id="KW-0227">DNA damage</keyword>